<feature type="transmembrane region" description="Helical" evidence="1">
    <location>
        <begin position="20"/>
        <end position="42"/>
    </location>
</feature>
<evidence type="ECO:0000313" key="3">
    <source>
        <dbReference type="Proteomes" id="UP001597218"/>
    </source>
</evidence>
<proteinExistence type="predicted"/>
<evidence type="ECO:0000313" key="2">
    <source>
        <dbReference type="EMBL" id="MFD1927120.1"/>
    </source>
</evidence>
<comment type="caution">
    <text evidence="2">The sequence shown here is derived from an EMBL/GenBank/DDBJ whole genome shotgun (WGS) entry which is preliminary data.</text>
</comment>
<dbReference type="RefSeq" id="WP_381535775.1">
    <property type="nucleotide sequence ID" value="NZ_JBHUGI010000006.1"/>
</dbReference>
<keyword evidence="1" id="KW-1133">Transmembrane helix</keyword>
<keyword evidence="1" id="KW-0472">Membrane</keyword>
<protein>
    <submittedName>
        <fullName evidence="2">Stage II sporulation protein P</fullName>
    </submittedName>
</protein>
<dbReference type="Pfam" id="PF07454">
    <property type="entry name" value="SpoIIP"/>
    <property type="match status" value="1"/>
</dbReference>
<dbReference type="EMBL" id="JBHUGI010000006">
    <property type="protein sequence ID" value="MFD1927120.1"/>
    <property type="molecule type" value="Genomic_DNA"/>
</dbReference>
<dbReference type="SUPFAM" id="SSF53187">
    <property type="entry name" value="Zn-dependent exopeptidases"/>
    <property type="match status" value="1"/>
</dbReference>
<accession>A0ABW4SDW6</accession>
<dbReference type="InterPro" id="IPR010897">
    <property type="entry name" value="Spore_II_P"/>
</dbReference>
<evidence type="ECO:0000256" key="1">
    <source>
        <dbReference type="SAM" id="Phobius"/>
    </source>
</evidence>
<sequence>MSQTEETPPKKDGKRLLKILLYLATALFVIWLLALLYLMFYIQSDENEERYVLDKLEGIADLKAEALHKTESLSKGEVEETNKQEIQLEQLDRDEFNPAMKNLLKNRNFDKKRFDAIFENMKTPQIPPRDPLHSTFGKEVVYIYHSHSRESFLPYFKDTKKPEDAYHSKANITIVGKMLGKALGRRGIGTEVDSADIVQELSFRGLGFNSSYKISGERVKSASTENKDLEIFLDIHRDSLRRKSTTKEINGDNFARLLFVIGTGHENYTKNLQFTEGLDKLLSTQYPGLSKGIITKDSTQGNGVYNQDMSPNAVIVEIGGVDNTLEELKRTTEALADVLSDYYWHREK</sequence>
<gene>
    <name evidence="2" type="ORF">ACFSFY_03475</name>
</gene>
<organism evidence="2 3">
    <name type="scientific">Sporosarcina siberiensis</name>
    <dbReference type="NCBI Taxonomy" id="1365606"/>
    <lineage>
        <taxon>Bacteria</taxon>
        <taxon>Bacillati</taxon>
        <taxon>Bacillota</taxon>
        <taxon>Bacilli</taxon>
        <taxon>Bacillales</taxon>
        <taxon>Caryophanaceae</taxon>
        <taxon>Sporosarcina</taxon>
    </lineage>
</organism>
<keyword evidence="1" id="KW-0812">Transmembrane</keyword>
<dbReference type="Proteomes" id="UP001597218">
    <property type="component" value="Unassembled WGS sequence"/>
</dbReference>
<dbReference type="NCBIfam" id="TIGR02867">
    <property type="entry name" value="spore_II_P"/>
    <property type="match status" value="1"/>
</dbReference>
<keyword evidence="3" id="KW-1185">Reference proteome</keyword>
<reference evidence="3" key="1">
    <citation type="journal article" date="2019" name="Int. J. Syst. Evol. Microbiol.">
        <title>The Global Catalogue of Microorganisms (GCM) 10K type strain sequencing project: providing services to taxonomists for standard genome sequencing and annotation.</title>
        <authorList>
            <consortium name="The Broad Institute Genomics Platform"/>
            <consortium name="The Broad Institute Genome Sequencing Center for Infectious Disease"/>
            <person name="Wu L."/>
            <person name="Ma J."/>
        </authorList>
    </citation>
    <scope>NUCLEOTIDE SEQUENCE [LARGE SCALE GENOMIC DNA]</scope>
    <source>
        <strain evidence="3">CGMCC 4.7177</strain>
    </source>
</reference>
<name>A0ABW4SDW6_9BACL</name>